<dbReference type="PANTHER" id="PTHR10663">
    <property type="entry name" value="GUANYL-NUCLEOTIDE EXCHANGE FACTOR"/>
    <property type="match status" value="1"/>
</dbReference>
<dbReference type="Proteomes" id="UP000094527">
    <property type="component" value="Unassembled WGS sequence"/>
</dbReference>
<evidence type="ECO:0000256" key="3">
    <source>
        <dbReference type="SAM" id="MobiDB-lite"/>
    </source>
</evidence>
<feature type="non-terminal residue" evidence="6">
    <location>
        <position position="693"/>
    </location>
</feature>
<feature type="region of interest" description="Disordered" evidence="3">
    <location>
        <begin position="308"/>
        <end position="371"/>
    </location>
</feature>
<proteinExistence type="predicted"/>
<organism evidence="6 7">
    <name type="scientific">Orchesella cincta</name>
    <name type="common">Springtail</name>
    <name type="synonym">Podura cincta</name>
    <dbReference type="NCBI Taxonomy" id="48709"/>
    <lineage>
        <taxon>Eukaryota</taxon>
        <taxon>Metazoa</taxon>
        <taxon>Ecdysozoa</taxon>
        <taxon>Arthropoda</taxon>
        <taxon>Hexapoda</taxon>
        <taxon>Collembola</taxon>
        <taxon>Entomobryomorpha</taxon>
        <taxon>Entomobryoidea</taxon>
        <taxon>Orchesellidae</taxon>
        <taxon>Orchesellinae</taxon>
        <taxon>Orchesella</taxon>
    </lineage>
</organism>
<reference evidence="6 7" key="1">
    <citation type="journal article" date="2016" name="Genome Biol. Evol.">
        <title>Gene Family Evolution Reflects Adaptation to Soil Environmental Stressors in the Genome of the Collembolan Orchesella cincta.</title>
        <authorList>
            <person name="Faddeeva-Vakhrusheva A."/>
            <person name="Derks M.F."/>
            <person name="Anvar S.Y."/>
            <person name="Agamennone V."/>
            <person name="Suring W."/>
            <person name="Smit S."/>
            <person name="van Straalen N.M."/>
            <person name="Roelofs D."/>
        </authorList>
    </citation>
    <scope>NUCLEOTIDE SEQUENCE [LARGE SCALE GENOMIC DNA]</scope>
    <source>
        <tissue evidence="6">Mixed pool</tissue>
    </source>
</reference>
<feature type="compositionally biased region" description="Polar residues" evidence="3">
    <location>
        <begin position="315"/>
        <end position="347"/>
    </location>
</feature>
<dbReference type="InterPro" id="IPR032629">
    <property type="entry name" value="DCB_dom"/>
</dbReference>
<name>A0A1D2N8V6_ORCCI</name>
<dbReference type="Pfam" id="PF12783">
    <property type="entry name" value="Sec7-like_HUS"/>
    <property type="match status" value="1"/>
</dbReference>
<evidence type="ECO:0000313" key="7">
    <source>
        <dbReference type="Proteomes" id="UP000094527"/>
    </source>
</evidence>
<dbReference type="PANTHER" id="PTHR10663:SF375">
    <property type="entry name" value="LD29171P"/>
    <property type="match status" value="1"/>
</dbReference>
<keyword evidence="1" id="KW-0813">Transport</keyword>
<evidence type="ECO:0000313" key="6">
    <source>
        <dbReference type="EMBL" id="ODN01693.1"/>
    </source>
</evidence>
<sequence length="693" mass="77788">MLISRLLTKLIQDVQQTKKAYFSQVERACNSALQDIRTGDVDGENEHKVLRSKSLEYEQPEDAHDATANLDLLVGEEVRPQVSVDSEKFFIPFELACKGDVAKITITALDGMQKLIAYGELIGDYPDPKTPARRLIDRIVSTICSCYIGVETDEGVELQIIKALLTIVTSEHVQVHESTLLLILRTCYIIHLTTKSSVNQRTARAMLTQMLHSIFFRMEVAVENLELNSNKTNVAPFDGNEGWETEFVVLVQECFSDSILSVPSSYINQSIIAPKYRQDTTSFISHSPERDINQNSDSLPEELEHAGHVDDTEVSDSPNEQTPETTSINEQNETAENNNDNDSSSCGLLQDPADALNPFLNEPTSTKTPTTPGIMLLNVLQKDAFLNFWALTKLALKPLSKSDSEKENDKAATESKFQQAILGFHLLKEILDKSGTAFKQSPIFINAMKQHLYQSLVENGMSSNVEVFKLEVEIIMLLMVKFKEVMMDEIQALLEAIVFPILEGTSSPSPQYNKIVLKCLKDISHQLDCFVFLYLSSDQDHDVSHESKSFQRLVSCVSKIVRDRLGNEEIAVEIIANLLKSMSQACPKLDDSCNKEKLERVNSLEEPPDFEDGVLQALELEGKDFLTCLHLFLAQMETPCDALKIDWLVQKLAQKMTDTSSVNSFRTETADCWYALIYASMNLIADIRITNCQ</sequence>
<protein>
    <submittedName>
        <fullName evidence="6">Brefeldin A-inhibited guanine nucleotide-exchange protein 1</fullName>
    </submittedName>
</protein>
<feature type="domain" description="Mon2/Sec7/BIG1-like HUS" evidence="4">
    <location>
        <begin position="381"/>
        <end position="542"/>
    </location>
</feature>
<dbReference type="GO" id="GO:0015031">
    <property type="term" value="P:protein transport"/>
    <property type="evidence" value="ECO:0007669"/>
    <property type="project" value="UniProtKB-KW"/>
</dbReference>
<accession>A0A1D2N8V6</accession>
<feature type="domain" description="Mon2/Sec7/BIG1-like dimerisation and cyclophilin-binding" evidence="5">
    <location>
        <begin position="22"/>
        <end position="220"/>
    </location>
</feature>
<evidence type="ECO:0000259" key="4">
    <source>
        <dbReference type="Pfam" id="PF12783"/>
    </source>
</evidence>
<dbReference type="EMBL" id="LJIJ01000143">
    <property type="protein sequence ID" value="ODN01693.1"/>
    <property type="molecule type" value="Genomic_DNA"/>
</dbReference>
<dbReference type="InterPro" id="IPR032691">
    <property type="entry name" value="Mon2/Sec7/BIG1-like_HUS"/>
</dbReference>
<keyword evidence="2" id="KW-0653">Protein transport</keyword>
<dbReference type="AlphaFoldDB" id="A0A1D2N8V6"/>
<comment type="caution">
    <text evidence="6">The sequence shown here is derived from an EMBL/GenBank/DDBJ whole genome shotgun (WGS) entry which is preliminary data.</text>
</comment>
<evidence type="ECO:0000256" key="2">
    <source>
        <dbReference type="ARBA" id="ARBA00022927"/>
    </source>
</evidence>
<evidence type="ECO:0000256" key="1">
    <source>
        <dbReference type="ARBA" id="ARBA00022448"/>
    </source>
</evidence>
<dbReference type="STRING" id="48709.A0A1D2N8V6"/>
<gene>
    <name evidence="6" type="ORF">Ocin01_04996</name>
</gene>
<feature type="compositionally biased region" description="Polar residues" evidence="3">
    <location>
        <begin position="362"/>
        <end position="371"/>
    </location>
</feature>
<evidence type="ECO:0000259" key="5">
    <source>
        <dbReference type="Pfam" id="PF16213"/>
    </source>
</evidence>
<dbReference type="Pfam" id="PF16213">
    <property type="entry name" value="DCB"/>
    <property type="match status" value="1"/>
</dbReference>
<dbReference type="OrthoDB" id="8006152at2759"/>
<keyword evidence="7" id="KW-1185">Reference proteome</keyword>